<dbReference type="AlphaFoldDB" id="A0AAW0NPU2"/>
<feature type="compositionally biased region" description="Basic and acidic residues" evidence="1">
    <location>
        <begin position="46"/>
        <end position="79"/>
    </location>
</feature>
<feature type="compositionally biased region" description="Basic and acidic residues" evidence="1">
    <location>
        <begin position="155"/>
        <end position="167"/>
    </location>
</feature>
<evidence type="ECO:0000259" key="2">
    <source>
        <dbReference type="Pfam" id="PF13914"/>
    </source>
</evidence>
<keyword evidence="4" id="KW-1185">Reference proteome</keyword>
<dbReference type="GO" id="GO:0019902">
    <property type="term" value="F:phosphatase binding"/>
    <property type="evidence" value="ECO:0007669"/>
    <property type="project" value="InterPro"/>
</dbReference>
<dbReference type="InterPro" id="IPR026671">
    <property type="entry name" value="PPP1R18/Tprn"/>
</dbReference>
<proteinExistence type="predicted"/>
<organism evidence="3 4">
    <name type="scientific">Mugilogobius chulae</name>
    <name type="common">yellowstripe goby</name>
    <dbReference type="NCBI Taxonomy" id="88201"/>
    <lineage>
        <taxon>Eukaryota</taxon>
        <taxon>Metazoa</taxon>
        <taxon>Chordata</taxon>
        <taxon>Craniata</taxon>
        <taxon>Vertebrata</taxon>
        <taxon>Euteleostomi</taxon>
        <taxon>Actinopterygii</taxon>
        <taxon>Neopterygii</taxon>
        <taxon>Teleostei</taxon>
        <taxon>Neoteleostei</taxon>
        <taxon>Acanthomorphata</taxon>
        <taxon>Gobiaria</taxon>
        <taxon>Gobiiformes</taxon>
        <taxon>Gobioidei</taxon>
        <taxon>Gobiidae</taxon>
        <taxon>Gobionellinae</taxon>
        <taxon>Mugilogobius</taxon>
    </lineage>
</organism>
<feature type="region of interest" description="Disordered" evidence="1">
    <location>
        <begin position="29"/>
        <end position="202"/>
    </location>
</feature>
<dbReference type="EMBL" id="JBBPFD010000015">
    <property type="protein sequence ID" value="KAK7896838.1"/>
    <property type="molecule type" value="Genomic_DNA"/>
</dbReference>
<accession>A0AAW0NPU2</accession>
<feature type="compositionally biased region" description="Polar residues" evidence="1">
    <location>
        <begin position="183"/>
        <end position="196"/>
    </location>
</feature>
<dbReference type="Pfam" id="PF13914">
    <property type="entry name" value="Phostensin"/>
    <property type="match status" value="1"/>
</dbReference>
<evidence type="ECO:0000256" key="1">
    <source>
        <dbReference type="SAM" id="MobiDB-lite"/>
    </source>
</evidence>
<name>A0AAW0NPU2_9GOBI</name>
<dbReference type="Proteomes" id="UP001460270">
    <property type="component" value="Unassembled WGS sequence"/>
</dbReference>
<feature type="compositionally biased region" description="Polar residues" evidence="1">
    <location>
        <begin position="131"/>
        <end position="140"/>
    </location>
</feature>
<sequence>MTETQPGGAILSSRLELWLSTFIHRDLQNNNHNHHKPQTQNVGCPQDHRDPRRDKTKSSESQDRDKTKSSESQDRERPSPLKISFNESSLHSTYEYPSETSAWDSEEEDERGESPEEQPSMVGRIHIPRAQQPSNANDLSNYIPKHAVDYSTWQEQREEENTHREETSPQPAHTTDDIMVRPKSTTPTQHIQTTAASFGKKI</sequence>
<dbReference type="PANTHER" id="PTHR21685">
    <property type="entry name" value="TON-B BOX DOMAIN"/>
    <property type="match status" value="1"/>
</dbReference>
<gene>
    <name evidence="3" type="ORF">WMY93_022163</name>
</gene>
<dbReference type="InterPro" id="IPR025907">
    <property type="entry name" value="Phostensin/Taperin_PP1-bd_dom"/>
</dbReference>
<protein>
    <recommendedName>
        <fullName evidence="2">Phostensin/Taperin PP1-binding domain-containing protein</fullName>
    </recommendedName>
</protein>
<comment type="caution">
    <text evidence="3">The sequence shown here is derived from an EMBL/GenBank/DDBJ whole genome shotgun (WGS) entry which is preliminary data.</text>
</comment>
<dbReference type="PANTHER" id="PTHR21685:SF1">
    <property type="entry name" value="TAPERIN"/>
    <property type="match status" value="1"/>
</dbReference>
<feature type="domain" description="Phostensin/Taperin PP1-binding" evidence="2">
    <location>
        <begin position="76"/>
        <end position="101"/>
    </location>
</feature>
<evidence type="ECO:0000313" key="4">
    <source>
        <dbReference type="Proteomes" id="UP001460270"/>
    </source>
</evidence>
<evidence type="ECO:0000313" key="3">
    <source>
        <dbReference type="EMBL" id="KAK7896838.1"/>
    </source>
</evidence>
<reference evidence="4" key="1">
    <citation type="submission" date="2024-04" db="EMBL/GenBank/DDBJ databases">
        <title>Salinicola lusitanus LLJ914,a marine bacterium isolated from the Okinawa Trough.</title>
        <authorList>
            <person name="Li J."/>
        </authorList>
    </citation>
    <scope>NUCLEOTIDE SEQUENCE [LARGE SCALE GENOMIC DNA]</scope>
</reference>